<dbReference type="EMBL" id="HACG01022319">
    <property type="protein sequence ID" value="CEK69184.1"/>
    <property type="molecule type" value="Transcribed_RNA"/>
</dbReference>
<feature type="non-terminal residue" evidence="2">
    <location>
        <position position="1"/>
    </location>
</feature>
<dbReference type="AlphaFoldDB" id="A0A0B6ZKM1"/>
<evidence type="ECO:0000313" key="2">
    <source>
        <dbReference type="EMBL" id="CEK69184.1"/>
    </source>
</evidence>
<feature type="non-terminal residue" evidence="2">
    <location>
        <position position="120"/>
    </location>
</feature>
<feature type="transmembrane region" description="Helical" evidence="1">
    <location>
        <begin position="89"/>
        <end position="107"/>
    </location>
</feature>
<reference evidence="2" key="1">
    <citation type="submission" date="2014-12" db="EMBL/GenBank/DDBJ databases">
        <title>Insight into the proteome of Arion vulgaris.</title>
        <authorList>
            <person name="Aradska J."/>
            <person name="Bulat T."/>
            <person name="Smidak R."/>
            <person name="Sarate P."/>
            <person name="Gangsoo J."/>
            <person name="Sialana F."/>
            <person name="Bilban M."/>
            <person name="Lubec G."/>
        </authorList>
    </citation>
    <scope>NUCLEOTIDE SEQUENCE</scope>
    <source>
        <tissue evidence="2">Skin</tissue>
    </source>
</reference>
<accession>A0A0B6ZKM1</accession>
<organism evidence="2">
    <name type="scientific">Arion vulgaris</name>
    <dbReference type="NCBI Taxonomy" id="1028688"/>
    <lineage>
        <taxon>Eukaryota</taxon>
        <taxon>Metazoa</taxon>
        <taxon>Spiralia</taxon>
        <taxon>Lophotrochozoa</taxon>
        <taxon>Mollusca</taxon>
        <taxon>Gastropoda</taxon>
        <taxon>Heterobranchia</taxon>
        <taxon>Euthyneura</taxon>
        <taxon>Panpulmonata</taxon>
        <taxon>Eupulmonata</taxon>
        <taxon>Stylommatophora</taxon>
        <taxon>Helicina</taxon>
        <taxon>Arionoidea</taxon>
        <taxon>Arionidae</taxon>
        <taxon>Arion</taxon>
    </lineage>
</organism>
<name>A0A0B6ZKM1_9EUPU</name>
<protein>
    <submittedName>
        <fullName evidence="2">Uncharacterized protein</fullName>
    </submittedName>
</protein>
<gene>
    <name evidence="2" type="primary">ORF69286</name>
</gene>
<sequence>PSERTEYNGTRLLAFNSPPKINGNFTQNFGNMNVILPPPEKHPKPTIPEFLFWGIQSQNCSLTNTTVGGQKKTTVCTTTYVYRWQMWQTYLPLIVQIISTGLCYYFARLACKLCMQRISF</sequence>
<evidence type="ECO:0000256" key="1">
    <source>
        <dbReference type="SAM" id="Phobius"/>
    </source>
</evidence>
<keyword evidence="1" id="KW-1133">Transmembrane helix</keyword>
<keyword evidence="1" id="KW-0812">Transmembrane</keyword>
<proteinExistence type="predicted"/>
<keyword evidence="1" id="KW-0472">Membrane</keyword>